<dbReference type="EMBL" id="CP017305">
    <property type="protein sequence ID" value="AOS83107.1"/>
    <property type="molecule type" value="Genomic_DNA"/>
</dbReference>
<name>A0A1D8D2N0_CHLLM</name>
<proteinExistence type="predicted"/>
<reference evidence="2" key="1">
    <citation type="submission" date="2016-09" db="EMBL/GenBank/DDBJ databases">
        <title>Genome sequence of Chlorobaculum limnaeum.</title>
        <authorList>
            <person name="Liu Z."/>
            <person name="Tank M."/>
            <person name="Bryant D.A."/>
        </authorList>
    </citation>
    <scope>NUCLEOTIDE SEQUENCE [LARGE SCALE GENOMIC DNA]</scope>
    <source>
        <strain evidence="2">DSM 1677</strain>
    </source>
</reference>
<dbReference type="SUPFAM" id="SSF55166">
    <property type="entry name" value="Hedgehog/DD-peptidase"/>
    <property type="match status" value="1"/>
</dbReference>
<protein>
    <submittedName>
        <fullName evidence="2">Peptidase M15</fullName>
    </submittedName>
</protein>
<keyword evidence="3" id="KW-1185">Reference proteome</keyword>
<dbReference type="STRING" id="274537.BIU88_02475"/>
<dbReference type="Gene3D" id="3.30.1380.10">
    <property type="match status" value="1"/>
</dbReference>
<dbReference type="InterPro" id="IPR039561">
    <property type="entry name" value="Peptidase_M15C"/>
</dbReference>
<feature type="domain" description="Peptidase M15C" evidence="1">
    <location>
        <begin position="114"/>
        <end position="173"/>
    </location>
</feature>
<evidence type="ECO:0000313" key="3">
    <source>
        <dbReference type="Proteomes" id="UP000095185"/>
    </source>
</evidence>
<dbReference type="AlphaFoldDB" id="A0A1D8D2N0"/>
<sequence>MRIEEMISAIQKELGISVDGKAGPQTWGAIYQRIVPQKSADTEPTATVTTVDSRSEKAIATLLPEVQPMARALVHKAASVGITIKIISGLRTYAEQNALYAKGRTEPGSKVTKAKGGYSNHNFGIAFDIGVFEGNKYLDESPKYKAVGALGVDLGLEWGGNWKTIVDQPHFQLRPDWAKNMTEKQMLAELRNRHNSGGGVYV</sequence>
<organism evidence="2 3">
    <name type="scientific">Chlorobaculum limnaeum</name>
    <dbReference type="NCBI Taxonomy" id="274537"/>
    <lineage>
        <taxon>Bacteria</taxon>
        <taxon>Pseudomonadati</taxon>
        <taxon>Chlorobiota</taxon>
        <taxon>Chlorobiia</taxon>
        <taxon>Chlorobiales</taxon>
        <taxon>Chlorobiaceae</taxon>
        <taxon>Chlorobaculum</taxon>
    </lineage>
</organism>
<dbReference type="GO" id="GO:0008233">
    <property type="term" value="F:peptidase activity"/>
    <property type="evidence" value="ECO:0007669"/>
    <property type="project" value="InterPro"/>
</dbReference>
<dbReference type="KEGG" id="clz:BIU88_02475"/>
<gene>
    <name evidence="2" type="ORF">BIU88_02475</name>
</gene>
<dbReference type="Proteomes" id="UP000095185">
    <property type="component" value="Chromosome"/>
</dbReference>
<evidence type="ECO:0000313" key="2">
    <source>
        <dbReference type="EMBL" id="AOS83107.1"/>
    </source>
</evidence>
<evidence type="ECO:0000259" key="1">
    <source>
        <dbReference type="Pfam" id="PF13539"/>
    </source>
</evidence>
<dbReference type="InterPro" id="IPR009045">
    <property type="entry name" value="Zn_M74/Hedgehog-like"/>
</dbReference>
<accession>A0A1D8D2N0</accession>
<dbReference type="Pfam" id="PF13539">
    <property type="entry name" value="Peptidase_M15_4"/>
    <property type="match status" value="1"/>
</dbReference>
<dbReference type="OrthoDB" id="9799970at2"/>
<dbReference type="RefSeq" id="WP_069808833.1">
    <property type="nucleotide sequence ID" value="NZ_CP017305.1"/>
</dbReference>
<dbReference type="CDD" id="cd14845">
    <property type="entry name" value="L-Ala-D-Glu_peptidase_like"/>
    <property type="match status" value="1"/>
</dbReference>